<evidence type="ECO:0000256" key="1">
    <source>
        <dbReference type="ARBA" id="ARBA00022448"/>
    </source>
</evidence>
<gene>
    <name evidence="5" type="ORF">ACFSCS_07445</name>
</gene>
<keyword evidence="3 5" id="KW-0067">ATP-binding</keyword>
<dbReference type="Proteomes" id="UP001597326">
    <property type="component" value="Unassembled WGS sequence"/>
</dbReference>
<protein>
    <submittedName>
        <fullName evidence="5">ABC transporter ATP-binding protein</fullName>
    </submittedName>
</protein>
<dbReference type="GO" id="GO:0005524">
    <property type="term" value="F:ATP binding"/>
    <property type="evidence" value="ECO:0007669"/>
    <property type="project" value="UniProtKB-KW"/>
</dbReference>
<dbReference type="InterPro" id="IPR017911">
    <property type="entry name" value="MacB-like_ATP-bd"/>
</dbReference>
<accession>A0ABW4RWM8</accession>
<dbReference type="PROSITE" id="PS00211">
    <property type="entry name" value="ABC_TRANSPORTER_1"/>
    <property type="match status" value="1"/>
</dbReference>
<dbReference type="InterPro" id="IPR003593">
    <property type="entry name" value="AAA+_ATPase"/>
</dbReference>
<dbReference type="SUPFAM" id="SSF52540">
    <property type="entry name" value="P-loop containing nucleoside triphosphate hydrolases"/>
    <property type="match status" value="1"/>
</dbReference>
<dbReference type="SMART" id="SM00382">
    <property type="entry name" value="AAA"/>
    <property type="match status" value="1"/>
</dbReference>
<proteinExistence type="predicted"/>
<sequence>MAILEMRGVSRHYESGANQVLALDGLDLSVEAGEFVAVMGPSGSGKSTLLAVAGGLDEASSGEVLIDGRSLAGLGRDQLAELRRRGVGYVFQDFNLVPILSARENVMLPLELDGARPQQARAQAEKALCRVGLDALGDRPVEQLSGGQRQRVAVARGIVGERRLLLADEPTGSLDSTTGDEVLSLLRDLADEGAAVVLVTHDARHAGWADRVVFLRDGRLLDSAAAATDVTEAAARVGALLEGQGQTWTEGER</sequence>
<keyword evidence="1" id="KW-0813">Transport</keyword>
<name>A0ABW4RWM8_9ACTN</name>
<feature type="domain" description="ABC transporter" evidence="4">
    <location>
        <begin position="4"/>
        <end position="242"/>
    </location>
</feature>
<evidence type="ECO:0000259" key="4">
    <source>
        <dbReference type="PROSITE" id="PS50893"/>
    </source>
</evidence>
<keyword evidence="2" id="KW-0547">Nucleotide-binding</keyword>
<dbReference type="CDD" id="cd03255">
    <property type="entry name" value="ABC_MJ0796_LolCDE_FtsE"/>
    <property type="match status" value="1"/>
</dbReference>
<dbReference type="EMBL" id="JBHUFZ010000016">
    <property type="protein sequence ID" value="MFD1890018.1"/>
    <property type="molecule type" value="Genomic_DNA"/>
</dbReference>
<organism evidence="5 6">
    <name type="scientific">Luteococcus peritonei</name>
    <dbReference type="NCBI Taxonomy" id="88874"/>
    <lineage>
        <taxon>Bacteria</taxon>
        <taxon>Bacillati</taxon>
        <taxon>Actinomycetota</taxon>
        <taxon>Actinomycetes</taxon>
        <taxon>Propionibacteriales</taxon>
        <taxon>Propionibacteriaceae</taxon>
        <taxon>Luteococcus</taxon>
    </lineage>
</organism>
<dbReference type="PANTHER" id="PTHR24220">
    <property type="entry name" value="IMPORT ATP-BINDING PROTEIN"/>
    <property type="match status" value="1"/>
</dbReference>
<evidence type="ECO:0000313" key="6">
    <source>
        <dbReference type="Proteomes" id="UP001597326"/>
    </source>
</evidence>
<comment type="caution">
    <text evidence="5">The sequence shown here is derived from an EMBL/GenBank/DDBJ whole genome shotgun (WGS) entry which is preliminary data.</text>
</comment>
<keyword evidence="6" id="KW-1185">Reference proteome</keyword>
<dbReference type="InterPro" id="IPR017871">
    <property type="entry name" value="ABC_transporter-like_CS"/>
</dbReference>
<dbReference type="PANTHER" id="PTHR24220:SF685">
    <property type="entry name" value="ABC TRANSPORTER RELATED"/>
    <property type="match status" value="1"/>
</dbReference>
<evidence type="ECO:0000256" key="2">
    <source>
        <dbReference type="ARBA" id="ARBA00022741"/>
    </source>
</evidence>
<reference evidence="6" key="1">
    <citation type="journal article" date="2019" name="Int. J. Syst. Evol. Microbiol.">
        <title>The Global Catalogue of Microorganisms (GCM) 10K type strain sequencing project: providing services to taxonomists for standard genome sequencing and annotation.</title>
        <authorList>
            <consortium name="The Broad Institute Genomics Platform"/>
            <consortium name="The Broad Institute Genome Sequencing Center for Infectious Disease"/>
            <person name="Wu L."/>
            <person name="Ma J."/>
        </authorList>
    </citation>
    <scope>NUCLEOTIDE SEQUENCE [LARGE SCALE GENOMIC DNA]</scope>
    <source>
        <strain evidence="6">CAIM 431</strain>
    </source>
</reference>
<evidence type="ECO:0000313" key="5">
    <source>
        <dbReference type="EMBL" id="MFD1890018.1"/>
    </source>
</evidence>
<dbReference type="InterPro" id="IPR003439">
    <property type="entry name" value="ABC_transporter-like_ATP-bd"/>
</dbReference>
<dbReference type="Pfam" id="PF00005">
    <property type="entry name" value="ABC_tran"/>
    <property type="match status" value="1"/>
</dbReference>
<evidence type="ECO:0000256" key="3">
    <source>
        <dbReference type="ARBA" id="ARBA00022840"/>
    </source>
</evidence>
<dbReference type="InterPro" id="IPR015854">
    <property type="entry name" value="ABC_transpr_LolD-like"/>
</dbReference>
<dbReference type="RefSeq" id="WP_343872970.1">
    <property type="nucleotide sequence ID" value="NZ_BAAAIX010000013.1"/>
</dbReference>
<dbReference type="Gene3D" id="3.40.50.300">
    <property type="entry name" value="P-loop containing nucleotide triphosphate hydrolases"/>
    <property type="match status" value="1"/>
</dbReference>
<dbReference type="InterPro" id="IPR027417">
    <property type="entry name" value="P-loop_NTPase"/>
</dbReference>
<dbReference type="PROSITE" id="PS50893">
    <property type="entry name" value="ABC_TRANSPORTER_2"/>
    <property type="match status" value="1"/>
</dbReference>